<dbReference type="Gene3D" id="1.10.10.60">
    <property type="entry name" value="Homeodomain-like"/>
    <property type="match status" value="1"/>
</dbReference>
<feature type="domain" description="HTH araC/xylS-type" evidence="4">
    <location>
        <begin position="210"/>
        <end position="308"/>
    </location>
</feature>
<evidence type="ECO:0000313" key="5">
    <source>
        <dbReference type="EMBL" id="ASP40901.1"/>
    </source>
</evidence>
<dbReference type="SUPFAM" id="SSF52317">
    <property type="entry name" value="Class I glutamine amidotransferase-like"/>
    <property type="match status" value="1"/>
</dbReference>
<dbReference type="PROSITE" id="PS00041">
    <property type="entry name" value="HTH_ARAC_FAMILY_1"/>
    <property type="match status" value="1"/>
</dbReference>
<keyword evidence="2" id="KW-0238">DNA-binding</keyword>
<dbReference type="AlphaFoldDB" id="A0A222FR73"/>
<dbReference type="Pfam" id="PF01965">
    <property type="entry name" value="DJ-1_PfpI"/>
    <property type="match status" value="1"/>
</dbReference>
<dbReference type="InterPro" id="IPR029062">
    <property type="entry name" value="Class_I_gatase-like"/>
</dbReference>
<dbReference type="InterPro" id="IPR002818">
    <property type="entry name" value="DJ-1/PfpI"/>
</dbReference>
<sequence length="313" mass="34522">MKKVAVLTYNGAALFELGCAVELFGLPRPEFDHWYQCQVITFEQGPLVSTAGVGLSATVVDSLNGFDTLVIPSWPTQGADIPPALSSAIQSFYDNKQRILSFCSGSFLLAQLGLLNGKQATTHWRYAQTFKTRFPQVQFVDNVLYLLQGNLGCSAGSAAALDLGIEVIRQDYGSDIANAVARRLVLSAHRQGGQSQFADAPVMQANSRFSTALDWAVQHLSESIDIDQLANKANMSRRTFDRKFRANFNLSPKAWLTEQRIQLAKSLLEQAQGSVDEVALKAGFDHAGTLRHHFRKALGVSPTHYRQQFLRSK</sequence>
<dbReference type="InterPro" id="IPR018060">
    <property type="entry name" value="HTH_AraC"/>
</dbReference>
<gene>
    <name evidence="5" type="ORF">CHH28_10630</name>
</gene>
<dbReference type="PANTHER" id="PTHR43130:SF3">
    <property type="entry name" value="HTH-TYPE TRANSCRIPTIONAL REGULATOR RV1931C"/>
    <property type="match status" value="1"/>
</dbReference>
<dbReference type="Gene3D" id="3.40.50.880">
    <property type="match status" value="1"/>
</dbReference>
<dbReference type="SMART" id="SM00342">
    <property type="entry name" value="HTH_ARAC"/>
    <property type="match status" value="1"/>
</dbReference>
<organism evidence="5 6">
    <name type="scientific">Bacterioplanes sanyensis</name>
    <dbReference type="NCBI Taxonomy" id="1249553"/>
    <lineage>
        <taxon>Bacteria</taxon>
        <taxon>Pseudomonadati</taxon>
        <taxon>Pseudomonadota</taxon>
        <taxon>Gammaproteobacteria</taxon>
        <taxon>Oceanospirillales</taxon>
        <taxon>Oceanospirillaceae</taxon>
        <taxon>Bacterioplanes</taxon>
    </lineage>
</organism>
<dbReference type="KEGG" id="bsan:CHH28_10630"/>
<proteinExistence type="predicted"/>
<reference evidence="5 6" key="1">
    <citation type="submission" date="2017-07" db="EMBL/GenBank/DDBJ databases">
        <title>Annotated genome sequence of Bacterioplanes sanyensis isolated from Red Sea.</title>
        <authorList>
            <person name="Rehman Z.U."/>
        </authorList>
    </citation>
    <scope>NUCLEOTIDE SEQUENCE [LARGE SCALE GENOMIC DNA]</scope>
    <source>
        <strain evidence="5 6">NV9</strain>
    </source>
</reference>
<name>A0A222FR73_9GAMM</name>
<dbReference type="GO" id="GO:0043565">
    <property type="term" value="F:sequence-specific DNA binding"/>
    <property type="evidence" value="ECO:0007669"/>
    <property type="project" value="InterPro"/>
</dbReference>
<dbReference type="PROSITE" id="PS01124">
    <property type="entry name" value="HTH_ARAC_FAMILY_2"/>
    <property type="match status" value="1"/>
</dbReference>
<dbReference type="InterPro" id="IPR009057">
    <property type="entry name" value="Homeodomain-like_sf"/>
</dbReference>
<evidence type="ECO:0000259" key="4">
    <source>
        <dbReference type="PROSITE" id="PS01124"/>
    </source>
</evidence>
<protein>
    <submittedName>
        <fullName evidence="5">AraC family transcriptional regulator</fullName>
    </submittedName>
</protein>
<evidence type="ECO:0000256" key="2">
    <source>
        <dbReference type="ARBA" id="ARBA00023125"/>
    </source>
</evidence>
<evidence type="ECO:0000256" key="3">
    <source>
        <dbReference type="ARBA" id="ARBA00023163"/>
    </source>
</evidence>
<dbReference type="OrthoDB" id="9803764at2"/>
<dbReference type="PANTHER" id="PTHR43130">
    <property type="entry name" value="ARAC-FAMILY TRANSCRIPTIONAL REGULATOR"/>
    <property type="match status" value="1"/>
</dbReference>
<accession>A0A222FR73</accession>
<dbReference type="RefSeq" id="WP_094062053.1">
    <property type="nucleotide sequence ID" value="NZ_CP022530.1"/>
</dbReference>
<dbReference type="EMBL" id="CP022530">
    <property type="protein sequence ID" value="ASP40901.1"/>
    <property type="molecule type" value="Genomic_DNA"/>
</dbReference>
<dbReference type="InterPro" id="IPR018062">
    <property type="entry name" value="HTH_AraC-typ_CS"/>
</dbReference>
<dbReference type="SUPFAM" id="SSF46689">
    <property type="entry name" value="Homeodomain-like"/>
    <property type="match status" value="2"/>
</dbReference>
<evidence type="ECO:0000313" key="6">
    <source>
        <dbReference type="Proteomes" id="UP000202440"/>
    </source>
</evidence>
<keyword evidence="3" id="KW-0804">Transcription</keyword>
<dbReference type="InterPro" id="IPR052158">
    <property type="entry name" value="INH-QAR"/>
</dbReference>
<dbReference type="CDD" id="cd03137">
    <property type="entry name" value="GATase1_AraC_1"/>
    <property type="match status" value="1"/>
</dbReference>
<dbReference type="Pfam" id="PF12833">
    <property type="entry name" value="HTH_18"/>
    <property type="match status" value="1"/>
</dbReference>
<dbReference type="Proteomes" id="UP000202440">
    <property type="component" value="Chromosome"/>
</dbReference>
<keyword evidence="1" id="KW-0805">Transcription regulation</keyword>
<dbReference type="GO" id="GO:0003700">
    <property type="term" value="F:DNA-binding transcription factor activity"/>
    <property type="evidence" value="ECO:0007669"/>
    <property type="project" value="InterPro"/>
</dbReference>
<evidence type="ECO:0000256" key="1">
    <source>
        <dbReference type="ARBA" id="ARBA00023015"/>
    </source>
</evidence>
<keyword evidence="6" id="KW-1185">Reference proteome</keyword>